<dbReference type="InterPro" id="IPR007527">
    <property type="entry name" value="Znf_SWIM"/>
</dbReference>
<dbReference type="Proteomes" id="UP000605986">
    <property type="component" value="Unassembled WGS sequence"/>
</dbReference>
<gene>
    <name evidence="4" type="ORF">F53441_2230</name>
</gene>
<dbReference type="AlphaFoldDB" id="A0A8H4KST2"/>
<comment type="caution">
    <text evidence="4">The sequence shown here is derived from an EMBL/GenBank/DDBJ whole genome shotgun (WGS) entry which is preliminary data.</text>
</comment>
<reference evidence="4" key="1">
    <citation type="submission" date="2020-01" db="EMBL/GenBank/DDBJ databases">
        <title>Identification and distribution of gene clusters putatively required for synthesis of sphingolipid metabolism inhibitors in phylogenetically diverse species of the filamentous fungus Fusarium.</title>
        <authorList>
            <person name="Kim H.-S."/>
            <person name="Busman M."/>
            <person name="Brown D.W."/>
            <person name="Divon H."/>
            <person name="Uhlig S."/>
            <person name="Proctor R.H."/>
        </authorList>
    </citation>
    <scope>NUCLEOTIDE SEQUENCE</scope>
    <source>
        <strain evidence="4">NRRL 53441</strain>
    </source>
</reference>
<sequence length="485" mass="55307">MTTTNSEKQLHPIIASKPMSPPSSRFGRLSLQSMSPDTRSRTRAQSPTMGPEQSHHNETSSDSEISSNSSEYEDSSSEFDDDEPSAIRSPTKLTYLIDHLPENTQSLIRDTFKEPPKIALEKCRRIDDTYAFQMTELVTRSVRIRAPEDGTSKLSCSCRGDGHPCQHLLWLLDQIVKQTLYDDDLGKPLKMNSAGYAEELGDPFQNISKYHLDVLAEGLHCQLVTPDSEYDNEPDTFRAQEAREILSSVYKMDTDEFRPDIFQHIPRGKKIIKRNDLEQTIFRMLLDNHHFFQYFRSLSRPQDTINDSFYKLTLRIDRVLRDLDAPSQTSDLESPHNVPWAASHILGCVRHIRYEIYTRESPLSVREALSAARSLVHILDMVVSHNKDQGSGNAPRIDRNLYLRLIGDRDQDFILNVLNLIPEAASQFLHNIEAILDRIEIYGAPAGYVQRFRAMLGRLRTSSTGSGLKRAGQGQMGGRKMRRTR</sequence>
<proteinExistence type="predicted"/>
<feature type="region of interest" description="Disordered" evidence="2">
    <location>
        <begin position="1"/>
        <end position="87"/>
    </location>
</feature>
<keyword evidence="1" id="KW-0863">Zinc-finger</keyword>
<keyword evidence="1" id="KW-0862">Zinc</keyword>
<accession>A0A8H4KST2</accession>
<feature type="compositionally biased region" description="Polar residues" evidence="2">
    <location>
        <begin position="30"/>
        <end position="48"/>
    </location>
</feature>
<evidence type="ECO:0000256" key="1">
    <source>
        <dbReference type="PROSITE-ProRule" id="PRU00325"/>
    </source>
</evidence>
<dbReference type="GO" id="GO:0008270">
    <property type="term" value="F:zinc ion binding"/>
    <property type="evidence" value="ECO:0007669"/>
    <property type="project" value="UniProtKB-KW"/>
</dbReference>
<dbReference type="OrthoDB" id="5387895at2759"/>
<evidence type="ECO:0000313" key="4">
    <source>
        <dbReference type="EMBL" id="KAF4455441.1"/>
    </source>
</evidence>
<evidence type="ECO:0000313" key="5">
    <source>
        <dbReference type="Proteomes" id="UP000605986"/>
    </source>
</evidence>
<protein>
    <recommendedName>
        <fullName evidence="3">SWIM-type domain-containing protein</fullName>
    </recommendedName>
</protein>
<keyword evidence="5" id="KW-1185">Reference proteome</keyword>
<evidence type="ECO:0000256" key="2">
    <source>
        <dbReference type="SAM" id="MobiDB-lite"/>
    </source>
</evidence>
<dbReference type="EMBL" id="JAADJG010000090">
    <property type="protein sequence ID" value="KAF4455441.1"/>
    <property type="molecule type" value="Genomic_DNA"/>
</dbReference>
<feature type="compositionally biased region" description="Acidic residues" evidence="2">
    <location>
        <begin position="71"/>
        <end position="84"/>
    </location>
</feature>
<keyword evidence="1" id="KW-0479">Metal-binding</keyword>
<evidence type="ECO:0000259" key="3">
    <source>
        <dbReference type="PROSITE" id="PS50966"/>
    </source>
</evidence>
<name>A0A8H4KST2_9HYPO</name>
<dbReference type="PROSITE" id="PS50966">
    <property type="entry name" value="ZF_SWIM"/>
    <property type="match status" value="1"/>
</dbReference>
<feature type="region of interest" description="Disordered" evidence="2">
    <location>
        <begin position="462"/>
        <end position="485"/>
    </location>
</feature>
<feature type="domain" description="SWIM-type" evidence="3">
    <location>
        <begin position="140"/>
        <end position="176"/>
    </location>
</feature>
<dbReference type="Pfam" id="PF04434">
    <property type="entry name" value="SWIM"/>
    <property type="match status" value="1"/>
</dbReference>
<feature type="compositionally biased region" description="Low complexity" evidence="2">
    <location>
        <begin position="60"/>
        <end position="70"/>
    </location>
</feature>
<organism evidence="4 5">
    <name type="scientific">Fusarium austroafricanum</name>
    <dbReference type="NCBI Taxonomy" id="2364996"/>
    <lineage>
        <taxon>Eukaryota</taxon>
        <taxon>Fungi</taxon>
        <taxon>Dikarya</taxon>
        <taxon>Ascomycota</taxon>
        <taxon>Pezizomycotina</taxon>
        <taxon>Sordariomycetes</taxon>
        <taxon>Hypocreomycetidae</taxon>
        <taxon>Hypocreales</taxon>
        <taxon>Nectriaceae</taxon>
        <taxon>Fusarium</taxon>
        <taxon>Fusarium concolor species complex</taxon>
    </lineage>
</organism>